<keyword evidence="9" id="KW-1185">Reference proteome</keyword>
<dbReference type="InterPro" id="IPR010997">
    <property type="entry name" value="HRDC-like_sf"/>
</dbReference>
<dbReference type="InterPro" id="IPR044876">
    <property type="entry name" value="HRDC_dom_sf"/>
</dbReference>
<dbReference type="PANTHER" id="PTHR47649:SF1">
    <property type="entry name" value="RIBONUCLEASE D"/>
    <property type="match status" value="1"/>
</dbReference>
<name>A0A506ULM6_9PROT</name>
<keyword evidence="3 6" id="KW-0540">Nuclease</keyword>
<dbReference type="InterPro" id="IPR012337">
    <property type="entry name" value="RNaseH-like_sf"/>
</dbReference>
<dbReference type="SUPFAM" id="SSF47819">
    <property type="entry name" value="HRDC-like"/>
    <property type="match status" value="2"/>
</dbReference>
<evidence type="ECO:0000256" key="3">
    <source>
        <dbReference type="ARBA" id="ARBA00022722"/>
    </source>
</evidence>
<dbReference type="HAMAP" id="MF_01899">
    <property type="entry name" value="RNase_D"/>
    <property type="match status" value="1"/>
</dbReference>
<dbReference type="Pfam" id="PF01612">
    <property type="entry name" value="DNA_pol_A_exo1"/>
    <property type="match status" value="1"/>
</dbReference>
<comment type="cofactor">
    <cofactor evidence="6">
        <name>a divalent metal cation</name>
        <dbReference type="ChEBI" id="CHEBI:60240"/>
    </cofactor>
</comment>
<dbReference type="Proteomes" id="UP000315037">
    <property type="component" value="Unassembled WGS sequence"/>
</dbReference>
<dbReference type="GO" id="GO:0042780">
    <property type="term" value="P:tRNA 3'-end processing"/>
    <property type="evidence" value="ECO:0007669"/>
    <property type="project" value="UniProtKB-UniRule"/>
</dbReference>
<dbReference type="CDD" id="cd06142">
    <property type="entry name" value="RNaseD_exo"/>
    <property type="match status" value="1"/>
</dbReference>
<dbReference type="SMART" id="SM00341">
    <property type="entry name" value="HRDC"/>
    <property type="match status" value="1"/>
</dbReference>
<dbReference type="EMBL" id="SORZ01000002">
    <property type="protein sequence ID" value="TPW34244.1"/>
    <property type="molecule type" value="Genomic_DNA"/>
</dbReference>
<dbReference type="InterPro" id="IPR002121">
    <property type="entry name" value="HRDC_dom"/>
</dbReference>
<dbReference type="InterPro" id="IPR036397">
    <property type="entry name" value="RNaseH_sf"/>
</dbReference>
<dbReference type="Pfam" id="PF00570">
    <property type="entry name" value="HRDC"/>
    <property type="match status" value="1"/>
</dbReference>
<dbReference type="GO" id="GO:0000166">
    <property type="term" value="F:nucleotide binding"/>
    <property type="evidence" value="ECO:0007669"/>
    <property type="project" value="InterPro"/>
</dbReference>
<evidence type="ECO:0000313" key="9">
    <source>
        <dbReference type="Proteomes" id="UP000315037"/>
    </source>
</evidence>
<gene>
    <name evidence="6 8" type="primary">rnd</name>
    <name evidence="8" type="ORF">E3202_06975</name>
</gene>
<dbReference type="Gene3D" id="3.30.420.10">
    <property type="entry name" value="Ribonuclease H-like superfamily/Ribonuclease H"/>
    <property type="match status" value="1"/>
</dbReference>
<accession>A0A506ULM6</accession>
<keyword evidence="5 6" id="KW-0269">Exonuclease</keyword>
<feature type="domain" description="HRDC" evidence="7">
    <location>
        <begin position="224"/>
        <end position="305"/>
    </location>
</feature>
<dbReference type="InterPro" id="IPR002562">
    <property type="entry name" value="3'-5'_exonuclease_dom"/>
</dbReference>
<dbReference type="RefSeq" id="WP_165600868.1">
    <property type="nucleotide sequence ID" value="NZ_SORZ01000002.1"/>
</dbReference>
<dbReference type="NCBIfam" id="TIGR01388">
    <property type="entry name" value="rnd"/>
    <property type="match status" value="1"/>
</dbReference>
<dbReference type="SMART" id="SM00474">
    <property type="entry name" value="35EXOc"/>
    <property type="match status" value="1"/>
</dbReference>
<evidence type="ECO:0000256" key="4">
    <source>
        <dbReference type="ARBA" id="ARBA00022801"/>
    </source>
</evidence>
<dbReference type="EC" id="3.1.13.5" evidence="6"/>
<organism evidence="8 9">
    <name type="scientific">Oecophyllibacter saccharovorans</name>
    <dbReference type="NCBI Taxonomy" id="2558360"/>
    <lineage>
        <taxon>Bacteria</taxon>
        <taxon>Pseudomonadati</taxon>
        <taxon>Pseudomonadota</taxon>
        <taxon>Alphaproteobacteria</taxon>
        <taxon>Acetobacterales</taxon>
        <taxon>Acetobacteraceae</taxon>
        <taxon>Oecophyllibacter</taxon>
    </lineage>
</organism>
<comment type="similarity">
    <text evidence="6">Belongs to the RNase D family.</text>
</comment>
<keyword evidence="1 6" id="KW-0963">Cytoplasm</keyword>
<dbReference type="InterPro" id="IPR051086">
    <property type="entry name" value="RNase_D-like"/>
</dbReference>
<dbReference type="InterPro" id="IPR006292">
    <property type="entry name" value="RNase_D"/>
</dbReference>
<comment type="caution">
    <text evidence="8">The sequence shown here is derived from an EMBL/GenBank/DDBJ whole genome shotgun (WGS) entry which is preliminary data.</text>
</comment>
<evidence type="ECO:0000256" key="5">
    <source>
        <dbReference type="ARBA" id="ARBA00022839"/>
    </source>
</evidence>
<dbReference type="GO" id="GO:0003676">
    <property type="term" value="F:nucleic acid binding"/>
    <property type="evidence" value="ECO:0007669"/>
    <property type="project" value="InterPro"/>
</dbReference>
<proteinExistence type="inferred from homology"/>
<comment type="function">
    <text evidence="6">Exonuclease involved in the 3' processing of various precursor tRNAs. Initiates hydrolysis at the 3'-terminus of an RNA molecule and releases 5'-mononucleotides.</text>
</comment>
<evidence type="ECO:0000256" key="2">
    <source>
        <dbReference type="ARBA" id="ARBA00022694"/>
    </source>
</evidence>
<evidence type="ECO:0000256" key="1">
    <source>
        <dbReference type="ARBA" id="ARBA00022490"/>
    </source>
</evidence>
<sequence>MSKQSSRPPSKSSFPAPVVLTTSEQVAQLCEKLRHEPFVTIDTEFVRERTYWPQLCLVQLGGAEDVALIDACAPGLDLAPLAELLADPHCVKVFHASRQDLEIFLHLFGTLPVNVFDTQIAAMVAGFGDQVGYDSLVGSLTGLGIDKAHRFSDWAARPLSKAQLSYAAADVTHLRTVYEKLHSQLQAQGRLDWVKSEHAELADPTTFRPDPRGLWKKLKARTNNRRMLAVLRELAAWREGAAQKLDLPRQRVIRDESLLEIAAVRPATIAGLTRIRGVNASFAEGALGAEVLAAVVQGEQVPEQELPVAPGKKKAERPKAPAGVVGLLKVLLAERCESHRVAPKLLASAEELERLAAGERDLPLLRGWRADVFGREAEELLAGKLGLSIRDGALQVAPQSTPQVSAGASGAS</sequence>
<evidence type="ECO:0000259" key="7">
    <source>
        <dbReference type="PROSITE" id="PS50967"/>
    </source>
</evidence>
<comment type="catalytic activity">
    <reaction evidence="6">
        <text>Exonucleolytic cleavage that removes extra residues from the 3'-terminus of tRNA to produce 5'-mononucleotides.</text>
        <dbReference type="EC" id="3.1.13.5"/>
    </reaction>
</comment>
<keyword evidence="2 6" id="KW-0819">tRNA processing</keyword>
<dbReference type="PANTHER" id="PTHR47649">
    <property type="entry name" value="RIBONUCLEASE D"/>
    <property type="match status" value="1"/>
</dbReference>
<protein>
    <recommendedName>
        <fullName evidence="6">Ribonuclease D</fullName>
        <shortName evidence="6">RNase D</shortName>
        <ecNumber evidence="6">3.1.13.5</ecNumber>
    </recommendedName>
</protein>
<evidence type="ECO:0000256" key="6">
    <source>
        <dbReference type="HAMAP-Rule" id="MF_01899"/>
    </source>
</evidence>
<comment type="subcellular location">
    <subcellularLocation>
        <location evidence="6">Cytoplasm</location>
    </subcellularLocation>
</comment>
<dbReference type="PROSITE" id="PS50967">
    <property type="entry name" value="HRDC"/>
    <property type="match status" value="1"/>
</dbReference>
<dbReference type="SUPFAM" id="SSF53098">
    <property type="entry name" value="Ribonuclease H-like"/>
    <property type="match status" value="1"/>
</dbReference>
<dbReference type="AlphaFoldDB" id="A0A506ULM6"/>
<dbReference type="GO" id="GO:0005737">
    <property type="term" value="C:cytoplasm"/>
    <property type="evidence" value="ECO:0007669"/>
    <property type="project" value="UniProtKB-SubCell"/>
</dbReference>
<keyword evidence="4 6" id="KW-0378">Hydrolase</keyword>
<dbReference type="GO" id="GO:0008408">
    <property type="term" value="F:3'-5' exonuclease activity"/>
    <property type="evidence" value="ECO:0007669"/>
    <property type="project" value="InterPro"/>
</dbReference>
<dbReference type="Gene3D" id="1.10.150.80">
    <property type="entry name" value="HRDC domain"/>
    <property type="match status" value="1"/>
</dbReference>
<evidence type="ECO:0000313" key="8">
    <source>
        <dbReference type="EMBL" id="TPW34244.1"/>
    </source>
</evidence>
<dbReference type="GO" id="GO:0033890">
    <property type="term" value="F:ribonuclease D activity"/>
    <property type="evidence" value="ECO:0007669"/>
    <property type="project" value="UniProtKB-UniRule"/>
</dbReference>
<reference evidence="8 9" key="1">
    <citation type="submission" date="2019-03" db="EMBL/GenBank/DDBJ databases">
        <title>The complete genome sequence of Neokomagataea sp. Jb2 NBRC113641.</title>
        <authorList>
            <person name="Chua K.-O."/>
            <person name="Chan K.-G."/>
            <person name="See-Too W.-S."/>
        </authorList>
    </citation>
    <scope>NUCLEOTIDE SEQUENCE [LARGE SCALE GENOMIC DNA]</scope>
    <source>
        <strain evidence="8 9">Jb2</strain>
    </source>
</reference>